<dbReference type="SUPFAM" id="SSF52266">
    <property type="entry name" value="SGNH hydrolase"/>
    <property type="match status" value="1"/>
</dbReference>
<comment type="subcellular location">
    <subcellularLocation>
        <location evidence="1">Cell membrane</location>
        <topology evidence="1">Multi-pass membrane protein</topology>
    </subcellularLocation>
</comment>
<dbReference type="InterPro" id="IPR002656">
    <property type="entry name" value="Acyl_transf_3_dom"/>
</dbReference>
<feature type="transmembrane region" description="Helical" evidence="8">
    <location>
        <begin position="215"/>
        <end position="236"/>
    </location>
</feature>
<dbReference type="EMBL" id="LT629710">
    <property type="protein sequence ID" value="SDP39141.1"/>
    <property type="molecule type" value="Genomic_DNA"/>
</dbReference>
<dbReference type="InterPro" id="IPR036514">
    <property type="entry name" value="SGNH_hydro_sf"/>
</dbReference>
<dbReference type="PANTHER" id="PTHR23028:SF53">
    <property type="entry name" value="ACYL_TRANSF_3 DOMAIN-CONTAINING PROTEIN"/>
    <property type="match status" value="1"/>
</dbReference>
<evidence type="ECO:0000256" key="2">
    <source>
        <dbReference type="ARBA" id="ARBA00022475"/>
    </source>
</evidence>
<sequence length="705" mass="74539">MSSPPRPGEPRPAGAGGLTVLGDRRFRPDIQGLRTVAVLLVVLYHCAVPVVRGGYVGVDVFFVISGFLITRQLITEHHRAGRVSLSSFYARRIKRLLPMALTVVLCTEVAARFFGPALQSATVARDGIFATFYLMNFRLATQGIDYQNAGGPVSPLQHFWSLAVEEQFYIGWPLIIVLLGLAFRGRTRTAALTVAGLVGVGSLLISIVDTRQNPALAYFAIQTRAWELAVGAAIALATPMLLRLPQRFGNAASWVGLLLIGASAVFFTDATQFPGAAAAVPVGGAALIVAAGLKTTAGSAQWFLGRPAMQFGGRMSYGWYLWHWPLIVLAPSILATTHGWWGNVVVAAAALGLSVISYHVIEAPVARRPVRRGRWFAIGAGLSIVVTAAAVLITVLPTAGLYNSGPAAALQLGGADAAALTAELQRAYDRPEVPSNLAPTLTDAVHDVPVTSSDGCHAEFLAVTVPLCVFGDPAGTRTIVLFGDSHAQQWFGGLDALARSRGWRLVSWTKAACPLADALFYNAQLERPYSECTAWRSATIAKIAALDPDLVVASGADALPGPAYSNRTWAAQTTTSLSALKRAARQVVFLADTPLPGTNVPVCLAANIRTPQNCQFTRRSQTSGATEQNQQPARHAAVVSAAAADGVAVVDPTDWFCSATGCPAVVADTLLYRDATHITQAYSTALAPVLGRGLAAVVPWIARGR</sequence>
<proteinExistence type="predicted"/>
<feature type="domain" description="SGNH" evidence="10">
    <location>
        <begin position="464"/>
        <end position="690"/>
    </location>
</feature>
<keyword evidence="6 8" id="KW-0472">Membrane</keyword>
<evidence type="ECO:0000259" key="10">
    <source>
        <dbReference type="Pfam" id="PF19040"/>
    </source>
</evidence>
<dbReference type="GO" id="GO:0005886">
    <property type="term" value="C:plasma membrane"/>
    <property type="evidence" value="ECO:0007669"/>
    <property type="project" value="UniProtKB-SubCell"/>
</dbReference>
<feature type="transmembrane region" description="Helical" evidence="8">
    <location>
        <begin position="95"/>
        <end position="115"/>
    </location>
</feature>
<accession>A0A1H0SBF3</accession>
<evidence type="ECO:0000256" key="6">
    <source>
        <dbReference type="ARBA" id="ARBA00023136"/>
    </source>
</evidence>
<keyword evidence="4 8" id="KW-0812">Transmembrane</keyword>
<evidence type="ECO:0000313" key="11">
    <source>
        <dbReference type="EMBL" id="SDP39141.1"/>
    </source>
</evidence>
<reference evidence="11 12" key="1">
    <citation type="submission" date="2016-10" db="EMBL/GenBank/DDBJ databases">
        <authorList>
            <person name="de Groot N.N."/>
        </authorList>
    </citation>
    <scope>NUCLEOTIDE SEQUENCE [LARGE SCALE GENOMIC DNA]</scope>
    <source>
        <strain evidence="12">P4-7,KCTC 19426,CECT 7604</strain>
    </source>
</reference>
<protein>
    <submittedName>
        <fullName evidence="11">Peptidoglycan/LPS O-acetylase OafA/YrhL, contains acyltransferase and SGNH-hydrolase domains</fullName>
    </submittedName>
</protein>
<keyword evidence="11" id="KW-0378">Hydrolase</keyword>
<dbReference type="InterPro" id="IPR043968">
    <property type="entry name" value="SGNH"/>
</dbReference>
<feature type="transmembrane region" description="Helical" evidence="8">
    <location>
        <begin position="167"/>
        <end position="183"/>
    </location>
</feature>
<name>A0A1H0SBF3_9ACTN</name>
<gene>
    <name evidence="11" type="ORF">SAMN04515671_4014</name>
</gene>
<evidence type="ECO:0000256" key="4">
    <source>
        <dbReference type="ARBA" id="ARBA00022692"/>
    </source>
</evidence>
<dbReference type="AlphaFoldDB" id="A0A1H0SBF3"/>
<dbReference type="GO" id="GO:0009103">
    <property type="term" value="P:lipopolysaccharide biosynthetic process"/>
    <property type="evidence" value="ECO:0007669"/>
    <property type="project" value="TreeGrafter"/>
</dbReference>
<dbReference type="PANTHER" id="PTHR23028">
    <property type="entry name" value="ACETYLTRANSFERASE"/>
    <property type="match status" value="1"/>
</dbReference>
<evidence type="ECO:0000259" key="9">
    <source>
        <dbReference type="Pfam" id="PF01757"/>
    </source>
</evidence>
<keyword evidence="2" id="KW-1003">Cell membrane</keyword>
<evidence type="ECO:0000313" key="12">
    <source>
        <dbReference type="Proteomes" id="UP000198741"/>
    </source>
</evidence>
<keyword evidence="7 11" id="KW-0012">Acyltransferase</keyword>
<evidence type="ECO:0000256" key="8">
    <source>
        <dbReference type="SAM" id="Phobius"/>
    </source>
</evidence>
<dbReference type="Pfam" id="PF01757">
    <property type="entry name" value="Acyl_transf_3"/>
    <property type="match status" value="1"/>
</dbReference>
<feature type="transmembrane region" description="Helical" evidence="8">
    <location>
        <begin position="373"/>
        <end position="396"/>
    </location>
</feature>
<dbReference type="Pfam" id="PF19040">
    <property type="entry name" value="SGNH"/>
    <property type="match status" value="1"/>
</dbReference>
<feature type="transmembrane region" description="Helical" evidence="8">
    <location>
        <begin position="190"/>
        <end position="209"/>
    </location>
</feature>
<dbReference type="Gene3D" id="3.40.50.1110">
    <property type="entry name" value="SGNH hydrolase"/>
    <property type="match status" value="1"/>
</dbReference>
<feature type="domain" description="Acyltransferase 3" evidence="9">
    <location>
        <begin position="29"/>
        <end position="357"/>
    </location>
</feature>
<evidence type="ECO:0000256" key="3">
    <source>
        <dbReference type="ARBA" id="ARBA00022679"/>
    </source>
</evidence>
<feature type="transmembrane region" description="Helical" evidence="8">
    <location>
        <begin position="317"/>
        <end position="334"/>
    </location>
</feature>
<dbReference type="STRING" id="1090615.SAMN04515671_4014"/>
<evidence type="ECO:0000256" key="5">
    <source>
        <dbReference type="ARBA" id="ARBA00022989"/>
    </source>
</evidence>
<feature type="transmembrane region" description="Helical" evidence="8">
    <location>
        <begin position="340"/>
        <end position="361"/>
    </location>
</feature>
<feature type="transmembrane region" description="Helical" evidence="8">
    <location>
        <begin position="56"/>
        <end position="74"/>
    </location>
</feature>
<dbReference type="GO" id="GO:0016787">
    <property type="term" value="F:hydrolase activity"/>
    <property type="evidence" value="ECO:0007669"/>
    <property type="project" value="UniProtKB-KW"/>
</dbReference>
<organism evidence="11 12">
    <name type="scientific">Nakamurella panacisegetis</name>
    <dbReference type="NCBI Taxonomy" id="1090615"/>
    <lineage>
        <taxon>Bacteria</taxon>
        <taxon>Bacillati</taxon>
        <taxon>Actinomycetota</taxon>
        <taxon>Actinomycetes</taxon>
        <taxon>Nakamurellales</taxon>
        <taxon>Nakamurellaceae</taxon>
        <taxon>Nakamurella</taxon>
    </lineage>
</organism>
<keyword evidence="5 8" id="KW-1133">Transmembrane helix</keyword>
<keyword evidence="12" id="KW-1185">Reference proteome</keyword>
<dbReference type="InterPro" id="IPR050879">
    <property type="entry name" value="Acyltransferase_3"/>
</dbReference>
<dbReference type="Proteomes" id="UP000198741">
    <property type="component" value="Chromosome I"/>
</dbReference>
<keyword evidence="3 11" id="KW-0808">Transferase</keyword>
<evidence type="ECO:0000256" key="7">
    <source>
        <dbReference type="ARBA" id="ARBA00023315"/>
    </source>
</evidence>
<dbReference type="GO" id="GO:0016747">
    <property type="term" value="F:acyltransferase activity, transferring groups other than amino-acyl groups"/>
    <property type="evidence" value="ECO:0007669"/>
    <property type="project" value="InterPro"/>
</dbReference>
<dbReference type="RefSeq" id="WP_157695567.1">
    <property type="nucleotide sequence ID" value="NZ_LT629710.1"/>
</dbReference>
<feature type="transmembrane region" description="Helical" evidence="8">
    <location>
        <begin position="273"/>
        <end position="296"/>
    </location>
</feature>
<dbReference type="OrthoDB" id="3404679at2"/>
<evidence type="ECO:0000256" key="1">
    <source>
        <dbReference type="ARBA" id="ARBA00004651"/>
    </source>
</evidence>
<feature type="transmembrane region" description="Helical" evidence="8">
    <location>
        <begin position="248"/>
        <end position="267"/>
    </location>
</feature>